<dbReference type="Gene3D" id="2.60.40.1180">
    <property type="entry name" value="Golgi alpha-mannosidase II"/>
    <property type="match status" value="1"/>
</dbReference>
<gene>
    <name evidence="6" type="ORF">KP79_PYT12077</name>
</gene>
<dbReference type="Proteomes" id="UP000242188">
    <property type="component" value="Unassembled WGS sequence"/>
</dbReference>
<dbReference type="InterPro" id="IPR000322">
    <property type="entry name" value="Glyco_hydro_31_TIM"/>
</dbReference>
<dbReference type="AlphaFoldDB" id="A0A210Q770"/>
<dbReference type="InterPro" id="IPR013780">
    <property type="entry name" value="Glyco_hydro_b"/>
</dbReference>
<evidence type="ECO:0000313" key="7">
    <source>
        <dbReference type="Proteomes" id="UP000242188"/>
    </source>
</evidence>
<comment type="caution">
    <text evidence="6">The sequence shown here is derived from an EMBL/GenBank/DDBJ whole genome shotgun (WGS) entry which is preliminary data.</text>
</comment>
<feature type="domain" description="Glycosyl hydrolase family 31 C-terminal" evidence="5">
    <location>
        <begin position="629"/>
        <end position="704"/>
    </location>
</feature>
<dbReference type="InterPro" id="IPR052990">
    <property type="entry name" value="Sulfoquinovosidase_GH31"/>
</dbReference>
<evidence type="ECO:0000259" key="4">
    <source>
        <dbReference type="Pfam" id="PF01055"/>
    </source>
</evidence>
<dbReference type="InterPro" id="IPR017853">
    <property type="entry name" value="GH"/>
</dbReference>
<protein>
    <submittedName>
        <fullName evidence="6">Alpha-glucosidase YihQ</fullName>
    </submittedName>
</protein>
<accession>A0A210Q770</accession>
<dbReference type="OrthoDB" id="1334205at2759"/>
<sequence length="773" mass="86670">MRSFKMTASFRAVLSTILVVSSLSAVVSGEKRYQFSETNPNGFTVSINGITIFQHSTTNPMIYVGEGYTTFLGGLGNFHIENVIQARIPLRHYEHLTTTDKDYVLLKFGDTNEFMCNVTFESTPDNDLVVFMDMVGSTDYQFLWLMVVADPQEMVFGGGEQFSHFNLRERTYTPPEVVTVLRADDLKYPIWTREQGVGRDKSNLVTYYADLKTGGGGAFHTTYYPQPSYVSSRRYYLHYSDPNYMVLDFSAPAYHEIFIKGDVGKFYFKSATSMLELVQSLSHFQGRMPALPDWVTSGITIGVQGGTDTMLARLKTVQDAGIQVNGLWIQDWSGDIHTSFGKRVFWNWKLNTTLYDKWNETIADLKGKGIRVLAYVNPNLNRDGDLFKEADAKGYFIKDPRTSKTLLTNFGEFFCGSIDFTYPDAFSWYKETILKQNMIDIGLGGWMADFGEYLPTTALFHNAKSGETLHNMWPIYWGRMNRAAIQESGKEGEIVFFMRAGHSGISNFTTLMWAGDQNVNFDPADGLPSTVVAALSAGVSGIGMTHFDIGGYTTFASMGLKRTPELLIRSGEMAVFTPYMRTHEGNQPEANVQVYSNPYLLQHFARLSRAHSLLANYTRAAVAEYVRNGTPVQRPMFFSDNTTLSFQAKYQYMYGPDLVVAPIVTQGATAGDCYLPPGTWVNLWDGGDYAGFKKYSNLSAPLGKPLVFYNIESPYKTTFEAIKKLPNPPTPPIIPTTKPTVSPCINKAAAFGHDVWWSLLSMFVISQYLAVSL</sequence>
<dbReference type="PANTHER" id="PTHR46959">
    <property type="entry name" value="SULFOQUINOVOSIDASE"/>
    <property type="match status" value="1"/>
</dbReference>
<comment type="similarity">
    <text evidence="1 2">Belongs to the glycosyl hydrolase 31 family.</text>
</comment>
<dbReference type="Gene3D" id="3.20.20.80">
    <property type="entry name" value="Glycosidases"/>
    <property type="match status" value="1"/>
</dbReference>
<dbReference type="STRING" id="6573.A0A210Q770"/>
<dbReference type="SUPFAM" id="SSF51445">
    <property type="entry name" value="(Trans)glycosidases"/>
    <property type="match status" value="1"/>
</dbReference>
<evidence type="ECO:0000259" key="5">
    <source>
        <dbReference type="Pfam" id="PF21365"/>
    </source>
</evidence>
<name>A0A210Q770_MIZYE</name>
<proteinExistence type="inferred from homology"/>
<feature type="signal peptide" evidence="3">
    <location>
        <begin position="1"/>
        <end position="29"/>
    </location>
</feature>
<dbReference type="GO" id="GO:0030246">
    <property type="term" value="F:carbohydrate binding"/>
    <property type="evidence" value="ECO:0007669"/>
    <property type="project" value="InterPro"/>
</dbReference>
<feature type="domain" description="Glycoside hydrolase family 31 TIM barrel" evidence="4">
    <location>
        <begin position="307"/>
        <end position="589"/>
    </location>
</feature>
<keyword evidence="3" id="KW-0732">Signal</keyword>
<dbReference type="EMBL" id="NEDP02004734">
    <property type="protein sequence ID" value="OWF44588.1"/>
    <property type="molecule type" value="Genomic_DNA"/>
</dbReference>
<reference evidence="6 7" key="1">
    <citation type="journal article" date="2017" name="Nat. Ecol. Evol.">
        <title>Scallop genome provides insights into evolution of bilaterian karyotype and development.</title>
        <authorList>
            <person name="Wang S."/>
            <person name="Zhang J."/>
            <person name="Jiao W."/>
            <person name="Li J."/>
            <person name="Xun X."/>
            <person name="Sun Y."/>
            <person name="Guo X."/>
            <person name="Huan P."/>
            <person name="Dong B."/>
            <person name="Zhang L."/>
            <person name="Hu X."/>
            <person name="Sun X."/>
            <person name="Wang J."/>
            <person name="Zhao C."/>
            <person name="Wang Y."/>
            <person name="Wang D."/>
            <person name="Huang X."/>
            <person name="Wang R."/>
            <person name="Lv J."/>
            <person name="Li Y."/>
            <person name="Zhang Z."/>
            <person name="Liu B."/>
            <person name="Lu W."/>
            <person name="Hui Y."/>
            <person name="Liang J."/>
            <person name="Zhou Z."/>
            <person name="Hou R."/>
            <person name="Li X."/>
            <person name="Liu Y."/>
            <person name="Li H."/>
            <person name="Ning X."/>
            <person name="Lin Y."/>
            <person name="Zhao L."/>
            <person name="Xing Q."/>
            <person name="Dou J."/>
            <person name="Li Y."/>
            <person name="Mao J."/>
            <person name="Guo H."/>
            <person name="Dou H."/>
            <person name="Li T."/>
            <person name="Mu C."/>
            <person name="Jiang W."/>
            <person name="Fu Q."/>
            <person name="Fu X."/>
            <person name="Miao Y."/>
            <person name="Liu J."/>
            <person name="Yu Q."/>
            <person name="Li R."/>
            <person name="Liao H."/>
            <person name="Li X."/>
            <person name="Kong Y."/>
            <person name="Jiang Z."/>
            <person name="Chourrout D."/>
            <person name="Li R."/>
            <person name="Bao Z."/>
        </authorList>
    </citation>
    <scope>NUCLEOTIDE SEQUENCE [LARGE SCALE GENOMIC DNA]</scope>
    <source>
        <strain evidence="6 7">PY_sf001</strain>
    </source>
</reference>
<dbReference type="NCBIfam" id="NF007746">
    <property type="entry name" value="PRK10426.1"/>
    <property type="match status" value="1"/>
</dbReference>
<dbReference type="InterPro" id="IPR011013">
    <property type="entry name" value="Gal_mutarotase_sf_dom"/>
</dbReference>
<evidence type="ECO:0000256" key="1">
    <source>
        <dbReference type="ARBA" id="ARBA00007806"/>
    </source>
</evidence>
<dbReference type="InterPro" id="IPR048395">
    <property type="entry name" value="Glyco_hydro_31_C"/>
</dbReference>
<organism evidence="6 7">
    <name type="scientific">Mizuhopecten yessoensis</name>
    <name type="common">Japanese scallop</name>
    <name type="synonym">Patinopecten yessoensis</name>
    <dbReference type="NCBI Taxonomy" id="6573"/>
    <lineage>
        <taxon>Eukaryota</taxon>
        <taxon>Metazoa</taxon>
        <taxon>Spiralia</taxon>
        <taxon>Lophotrochozoa</taxon>
        <taxon>Mollusca</taxon>
        <taxon>Bivalvia</taxon>
        <taxon>Autobranchia</taxon>
        <taxon>Pteriomorphia</taxon>
        <taxon>Pectinida</taxon>
        <taxon>Pectinoidea</taxon>
        <taxon>Pectinidae</taxon>
        <taxon>Mizuhopecten</taxon>
    </lineage>
</organism>
<keyword evidence="7" id="KW-1185">Reference proteome</keyword>
<dbReference type="GO" id="GO:0090599">
    <property type="term" value="F:alpha-glucosidase activity"/>
    <property type="evidence" value="ECO:0007669"/>
    <property type="project" value="UniProtKB-ARBA"/>
</dbReference>
<dbReference type="PANTHER" id="PTHR46959:SF2">
    <property type="entry name" value="SULFOQUINOVOSIDASE"/>
    <property type="match status" value="1"/>
</dbReference>
<evidence type="ECO:0000256" key="2">
    <source>
        <dbReference type="RuleBase" id="RU361185"/>
    </source>
</evidence>
<keyword evidence="2" id="KW-0378">Hydrolase</keyword>
<dbReference type="CDD" id="cd14752">
    <property type="entry name" value="GH31_N"/>
    <property type="match status" value="1"/>
</dbReference>
<feature type="chain" id="PRO_5012307003" evidence="3">
    <location>
        <begin position="30"/>
        <end position="773"/>
    </location>
</feature>
<dbReference type="GO" id="GO:0005975">
    <property type="term" value="P:carbohydrate metabolic process"/>
    <property type="evidence" value="ECO:0007669"/>
    <property type="project" value="InterPro"/>
</dbReference>
<dbReference type="InterPro" id="IPR044112">
    <property type="entry name" value="YihQ_TIM-like"/>
</dbReference>
<dbReference type="CDD" id="cd06594">
    <property type="entry name" value="GH31_glucosidase_YihQ"/>
    <property type="match status" value="1"/>
</dbReference>
<dbReference type="SUPFAM" id="SSF51011">
    <property type="entry name" value="Glycosyl hydrolase domain"/>
    <property type="match status" value="1"/>
</dbReference>
<keyword evidence="2" id="KW-0326">Glycosidase</keyword>
<dbReference type="Gene3D" id="2.60.40.1760">
    <property type="entry name" value="glycosyl hydrolase (family 31)"/>
    <property type="match status" value="1"/>
</dbReference>
<dbReference type="SUPFAM" id="SSF74650">
    <property type="entry name" value="Galactose mutarotase-like"/>
    <property type="match status" value="1"/>
</dbReference>
<dbReference type="Pfam" id="PF01055">
    <property type="entry name" value="Glyco_hydro_31_2nd"/>
    <property type="match status" value="1"/>
</dbReference>
<evidence type="ECO:0000313" key="6">
    <source>
        <dbReference type="EMBL" id="OWF44588.1"/>
    </source>
</evidence>
<dbReference type="Pfam" id="PF21365">
    <property type="entry name" value="Glyco_hydro_31_3rd"/>
    <property type="match status" value="1"/>
</dbReference>
<evidence type="ECO:0000256" key="3">
    <source>
        <dbReference type="SAM" id="SignalP"/>
    </source>
</evidence>